<dbReference type="CDD" id="cd16917">
    <property type="entry name" value="HATPase_UhpB-NarQ-NarX-like"/>
    <property type="match status" value="1"/>
</dbReference>
<dbReference type="EMBL" id="VCKW01000031">
    <property type="protein sequence ID" value="TMR04326.1"/>
    <property type="molecule type" value="Genomic_DNA"/>
</dbReference>
<evidence type="ECO:0000256" key="8">
    <source>
        <dbReference type="ARBA" id="ARBA00023012"/>
    </source>
</evidence>
<feature type="transmembrane region" description="Helical" evidence="9">
    <location>
        <begin position="130"/>
        <end position="151"/>
    </location>
</feature>
<evidence type="ECO:0000313" key="14">
    <source>
        <dbReference type="Proteomes" id="UP000309174"/>
    </source>
</evidence>
<evidence type="ECO:0000256" key="7">
    <source>
        <dbReference type="ARBA" id="ARBA00022840"/>
    </source>
</evidence>
<dbReference type="Proteomes" id="UP000309174">
    <property type="component" value="Unassembled WGS sequence"/>
</dbReference>
<evidence type="ECO:0000256" key="5">
    <source>
        <dbReference type="ARBA" id="ARBA00022741"/>
    </source>
</evidence>
<keyword evidence="14" id="KW-1185">Reference proteome</keyword>
<keyword evidence="4" id="KW-0808">Transferase</keyword>
<sequence length="385" mass="40957">MITAWRRFADDHPRIVEAGFLLLLSMITIAQYIDTESGWWPGTLPASAACLSLVWRGRYPGAVAAFVVFCTLVTGATGYPISHEHMIPLVVAFYALGVRISERSARVYGLIAIVAFLVAAQWSIEDDEAQKLATFAPAFWIIVALVSGAAVQGRRAYLDAVHARAEHAERTREEEARHRVAEERVRIARELHDVVAHHMALANAQAGTAAHIVRTDPGQAGEILDELSRTTASALRELQAAVGLLRRSDDPESLEPSPGLGRLDELVSAFGSAGLDTTVAVEGERRQLSPGVDLAAFRIVQESLTNVVKHAGAGAAEVKLAYGGDTLTLTVSDDGGSGPRPPAPGSGGFGLIGMRERAQSAGGKLRAGRRPEGGFAVTAELPIHS</sequence>
<protein>
    <recommendedName>
        <fullName evidence="2">histidine kinase</fullName>
        <ecNumber evidence="2">2.7.13.3</ecNumber>
    </recommendedName>
</protein>
<dbReference type="Gene3D" id="3.30.565.10">
    <property type="entry name" value="Histidine kinase-like ATPase, C-terminal domain"/>
    <property type="match status" value="1"/>
</dbReference>
<keyword evidence="9" id="KW-0812">Transmembrane</keyword>
<evidence type="ECO:0000256" key="2">
    <source>
        <dbReference type="ARBA" id="ARBA00012438"/>
    </source>
</evidence>
<reference evidence="13 14" key="1">
    <citation type="submission" date="2019-05" db="EMBL/GenBank/DDBJ databases">
        <title>Draft genome sequence of Actinomadura sp. 14C53.</title>
        <authorList>
            <person name="Saricaoglu S."/>
            <person name="Isik K."/>
        </authorList>
    </citation>
    <scope>NUCLEOTIDE SEQUENCE [LARGE SCALE GENOMIC DNA]</scope>
    <source>
        <strain evidence="13 14">14C53</strain>
    </source>
</reference>
<dbReference type="InterPro" id="IPR036890">
    <property type="entry name" value="HATPase_C_sf"/>
</dbReference>
<evidence type="ECO:0000256" key="1">
    <source>
        <dbReference type="ARBA" id="ARBA00000085"/>
    </source>
</evidence>
<feature type="domain" description="Signal transduction histidine kinase subgroup 3 dimerisation and phosphoacceptor" evidence="11">
    <location>
        <begin position="183"/>
        <end position="248"/>
    </location>
</feature>
<keyword evidence="9" id="KW-1133">Transmembrane helix</keyword>
<dbReference type="AlphaFoldDB" id="A0A5C4JFY4"/>
<feature type="transmembrane region" description="Helical" evidence="9">
    <location>
        <begin position="107"/>
        <end position="124"/>
    </location>
</feature>
<keyword evidence="7" id="KW-0067">ATP-binding</keyword>
<feature type="transmembrane region" description="Helical" evidence="9">
    <location>
        <begin position="62"/>
        <end position="79"/>
    </location>
</feature>
<keyword evidence="3" id="KW-0597">Phosphoprotein</keyword>
<dbReference type="PANTHER" id="PTHR24421:SF10">
    <property type="entry name" value="NITRATE_NITRITE SENSOR PROTEIN NARQ"/>
    <property type="match status" value="1"/>
</dbReference>
<organism evidence="13 14">
    <name type="scientific">Actinomadura soli</name>
    <dbReference type="NCBI Taxonomy" id="2508997"/>
    <lineage>
        <taxon>Bacteria</taxon>
        <taxon>Bacillati</taxon>
        <taxon>Actinomycetota</taxon>
        <taxon>Actinomycetes</taxon>
        <taxon>Streptosporangiales</taxon>
        <taxon>Thermomonosporaceae</taxon>
        <taxon>Actinomadura</taxon>
    </lineage>
</organism>
<keyword evidence="9" id="KW-0472">Membrane</keyword>
<evidence type="ECO:0000256" key="6">
    <source>
        <dbReference type="ARBA" id="ARBA00022777"/>
    </source>
</evidence>
<proteinExistence type="predicted"/>
<dbReference type="InterPro" id="IPR011712">
    <property type="entry name" value="Sig_transdc_His_kin_sub3_dim/P"/>
</dbReference>
<comment type="caution">
    <text evidence="13">The sequence shown here is derived from an EMBL/GenBank/DDBJ whole genome shotgun (WGS) entry which is preliminary data.</text>
</comment>
<dbReference type="InterPro" id="IPR055558">
    <property type="entry name" value="DUF7134"/>
</dbReference>
<dbReference type="Pfam" id="PF07730">
    <property type="entry name" value="HisKA_3"/>
    <property type="match status" value="1"/>
</dbReference>
<keyword evidence="6 13" id="KW-0418">Kinase</keyword>
<evidence type="ECO:0000259" key="12">
    <source>
        <dbReference type="Pfam" id="PF23539"/>
    </source>
</evidence>
<dbReference type="PANTHER" id="PTHR24421">
    <property type="entry name" value="NITRATE/NITRITE SENSOR PROTEIN NARX-RELATED"/>
    <property type="match status" value="1"/>
</dbReference>
<feature type="domain" description="Histidine kinase/HSP90-like ATPase" evidence="10">
    <location>
        <begin position="295"/>
        <end position="383"/>
    </location>
</feature>
<dbReference type="GO" id="GO:0000155">
    <property type="term" value="F:phosphorelay sensor kinase activity"/>
    <property type="evidence" value="ECO:0007669"/>
    <property type="project" value="InterPro"/>
</dbReference>
<evidence type="ECO:0000256" key="9">
    <source>
        <dbReference type="SAM" id="Phobius"/>
    </source>
</evidence>
<evidence type="ECO:0000259" key="10">
    <source>
        <dbReference type="Pfam" id="PF02518"/>
    </source>
</evidence>
<dbReference type="GO" id="GO:0046983">
    <property type="term" value="F:protein dimerization activity"/>
    <property type="evidence" value="ECO:0007669"/>
    <property type="project" value="InterPro"/>
</dbReference>
<dbReference type="Pfam" id="PF02518">
    <property type="entry name" value="HATPase_c"/>
    <property type="match status" value="1"/>
</dbReference>
<dbReference type="GO" id="GO:0005524">
    <property type="term" value="F:ATP binding"/>
    <property type="evidence" value="ECO:0007669"/>
    <property type="project" value="UniProtKB-KW"/>
</dbReference>
<dbReference type="Pfam" id="PF23539">
    <property type="entry name" value="DUF7134"/>
    <property type="match status" value="1"/>
</dbReference>
<gene>
    <name evidence="13" type="ORF">ETD83_08690</name>
</gene>
<evidence type="ECO:0000313" key="13">
    <source>
        <dbReference type="EMBL" id="TMR04326.1"/>
    </source>
</evidence>
<accession>A0A5C4JFY4</accession>
<comment type="catalytic activity">
    <reaction evidence="1">
        <text>ATP + protein L-histidine = ADP + protein N-phospho-L-histidine.</text>
        <dbReference type="EC" id="2.7.13.3"/>
    </reaction>
</comment>
<name>A0A5C4JFY4_9ACTN</name>
<dbReference type="SUPFAM" id="SSF55874">
    <property type="entry name" value="ATPase domain of HSP90 chaperone/DNA topoisomerase II/histidine kinase"/>
    <property type="match status" value="1"/>
</dbReference>
<dbReference type="InterPro" id="IPR003594">
    <property type="entry name" value="HATPase_dom"/>
</dbReference>
<dbReference type="InterPro" id="IPR050482">
    <property type="entry name" value="Sensor_HK_TwoCompSys"/>
</dbReference>
<keyword evidence="8" id="KW-0902">Two-component regulatory system</keyword>
<evidence type="ECO:0000256" key="3">
    <source>
        <dbReference type="ARBA" id="ARBA00022553"/>
    </source>
</evidence>
<dbReference type="OrthoDB" id="227596at2"/>
<dbReference type="EC" id="2.7.13.3" evidence="2"/>
<dbReference type="Gene3D" id="1.20.5.1930">
    <property type="match status" value="1"/>
</dbReference>
<dbReference type="GO" id="GO:0016020">
    <property type="term" value="C:membrane"/>
    <property type="evidence" value="ECO:0007669"/>
    <property type="project" value="InterPro"/>
</dbReference>
<evidence type="ECO:0000259" key="11">
    <source>
        <dbReference type="Pfam" id="PF07730"/>
    </source>
</evidence>
<feature type="transmembrane region" description="Helical" evidence="9">
    <location>
        <begin position="15"/>
        <end position="33"/>
    </location>
</feature>
<feature type="domain" description="DUF7134" evidence="12">
    <location>
        <begin position="6"/>
        <end position="155"/>
    </location>
</feature>
<keyword evidence="5" id="KW-0547">Nucleotide-binding</keyword>
<evidence type="ECO:0000256" key="4">
    <source>
        <dbReference type="ARBA" id="ARBA00022679"/>
    </source>
</evidence>
<dbReference type="RefSeq" id="WP_138644546.1">
    <property type="nucleotide sequence ID" value="NZ_VCKW01000031.1"/>
</dbReference>